<dbReference type="PANTHER" id="PTHR30349:SF41">
    <property type="entry name" value="INTEGRASE_RECOMBINASE PROTEIN MJ0367-RELATED"/>
    <property type="match status" value="1"/>
</dbReference>
<evidence type="ECO:0000259" key="7">
    <source>
        <dbReference type="PROSITE" id="PS51900"/>
    </source>
</evidence>
<comment type="caution">
    <text evidence="8">The sequence shown here is derived from an EMBL/GenBank/DDBJ whole genome shotgun (WGS) entry which is preliminary data.</text>
</comment>
<comment type="similarity">
    <text evidence="1">Belongs to the 'phage' integrase family.</text>
</comment>
<keyword evidence="9" id="KW-1185">Reference proteome</keyword>
<name>A0ABP8CRR1_9ACTN</name>
<dbReference type="PROSITE" id="PS51900">
    <property type="entry name" value="CB"/>
    <property type="match status" value="1"/>
</dbReference>
<dbReference type="Pfam" id="PF13495">
    <property type="entry name" value="Phage_int_SAM_4"/>
    <property type="match status" value="1"/>
</dbReference>
<dbReference type="InterPro" id="IPR050090">
    <property type="entry name" value="Tyrosine_recombinase_XerCD"/>
</dbReference>
<sequence length="300" mass="34319">MKTSTTPYQPDIDSFRRHLRAENKSQRTTTIYVQATEKFARWLIAHTDCADWEDVEGRDVQDFTIDILDSRSAGYANNLYRAIQQFFRWWSGEYGYANPMWGLKPPMVPEQPIPVLSQEQLGKLLKTAEGRTFVQLRDTAILMLLMDAGLRRGELAALKLDAIDLDYREVKVLGKGRRSRTVPFGHATCRALDRYLKARSKQRLAHLDWLWLGTQGCHLTSSGIFQMIQRRGTDAGIRELFPHMLRHTWSHFFRLNGGSVDDLMRLAGWKSVSMASRYGASAADQRARAAGQRLSLGDRI</sequence>
<evidence type="ECO:0000256" key="4">
    <source>
        <dbReference type="ARBA" id="ARBA00023172"/>
    </source>
</evidence>
<dbReference type="Gene3D" id="1.10.150.130">
    <property type="match status" value="1"/>
</dbReference>
<reference evidence="9" key="1">
    <citation type="journal article" date="2019" name="Int. J. Syst. Evol. Microbiol.">
        <title>The Global Catalogue of Microorganisms (GCM) 10K type strain sequencing project: providing services to taxonomists for standard genome sequencing and annotation.</title>
        <authorList>
            <consortium name="The Broad Institute Genomics Platform"/>
            <consortium name="The Broad Institute Genome Sequencing Center for Infectious Disease"/>
            <person name="Wu L."/>
            <person name="Ma J."/>
        </authorList>
    </citation>
    <scope>NUCLEOTIDE SEQUENCE [LARGE SCALE GENOMIC DNA]</scope>
    <source>
        <strain evidence="9">JCM 17440</strain>
    </source>
</reference>
<dbReference type="InterPro" id="IPR010998">
    <property type="entry name" value="Integrase_recombinase_N"/>
</dbReference>
<dbReference type="InterPro" id="IPR011010">
    <property type="entry name" value="DNA_brk_join_enz"/>
</dbReference>
<dbReference type="Gene3D" id="1.10.443.10">
    <property type="entry name" value="Intergrase catalytic core"/>
    <property type="match status" value="1"/>
</dbReference>
<evidence type="ECO:0000256" key="5">
    <source>
        <dbReference type="PROSITE-ProRule" id="PRU01248"/>
    </source>
</evidence>
<evidence type="ECO:0000313" key="8">
    <source>
        <dbReference type="EMBL" id="GAA4242613.1"/>
    </source>
</evidence>
<keyword evidence="2" id="KW-0229">DNA integration</keyword>
<dbReference type="PROSITE" id="PS51898">
    <property type="entry name" value="TYR_RECOMBINASE"/>
    <property type="match status" value="1"/>
</dbReference>
<dbReference type="InterPro" id="IPR044068">
    <property type="entry name" value="CB"/>
</dbReference>
<evidence type="ECO:0000313" key="9">
    <source>
        <dbReference type="Proteomes" id="UP001501710"/>
    </source>
</evidence>
<protein>
    <submittedName>
        <fullName evidence="8">Tyrosine recombinase XerC</fullName>
    </submittedName>
</protein>
<evidence type="ECO:0000256" key="3">
    <source>
        <dbReference type="ARBA" id="ARBA00023125"/>
    </source>
</evidence>
<dbReference type="RefSeq" id="WP_344908103.1">
    <property type="nucleotide sequence ID" value="NZ_BAABAS010000035.1"/>
</dbReference>
<evidence type="ECO:0000256" key="2">
    <source>
        <dbReference type="ARBA" id="ARBA00022908"/>
    </source>
</evidence>
<feature type="domain" description="Tyr recombinase" evidence="6">
    <location>
        <begin position="111"/>
        <end position="292"/>
    </location>
</feature>
<dbReference type="SUPFAM" id="SSF56349">
    <property type="entry name" value="DNA breaking-rejoining enzymes"/>
    <property type="match status" value="1"/>
</dbReference>
<dbReference type="InterPro" id="IPR002104">
    <property type="entry name" value="Integrase_catalytic"/>
</dbReference>
<keyword evidence="3 5" id="KW-0238">DNA-binding</keyword>
<dbReference type="EMBL" id="BAABAS010000035">
    <property type="protein sequence ID" value="GAA4242613.1"/>
    <property type="molecule type" value="Genomic_DNA"/>
</dbReference>
<organism evidence="8 9">
    <name type="scientific">Actinomadura meridiana</name>
    <dbReference type="NCBI Taxonomy" id="559626"/>
    <lineage>
        <taxon>Bacteria</taxon>
        <taxon>Bacillati</taxon>
        <taxon>Actinomycetota</taxon>
        <taxon>Actinomycetes</taxon>
        <taxon>Streptosporangiales</taxon>
        <taxon>Thermomonosporaceae</taxon>
        <taxon>Actinomadura</taxon>
    </lineage>
</organism>
<accession>A0ABP8CRR1</accession>
<dbReference type="Proteomes" id="UP001501710">
    <property type="component" value="Unassembled WGS sequence"/>
</dbReference>
<evidence type="ECO:0000256" key="1">
    <source>
        <dbReference type="ARBA" id="ARBA00008857"/>
    </source>
</evidence>
<evidence type="ECO:0000259" key="6">
    <source>
        <dbReference type="PROSITE" id="PS51898"/>
    </source>
</evidence>
<dbReference type="PANTHER" id="PTHR30349">
    <property type="entry name" value="PHAGE INTEGRASE-RELATED"/>
    <property type="match status" value="1"/>
</dbReference>
<proteinExistence type="inferred from homology"/>
<feature type="domain" description="Core-binding (CB)" evidence="7">
    <location>
        <begin position="6"/>
        <end position="91"/>
    </location>
</feature>
<dbReference type="InterPro" id="IPR004107">
    <property type="entry name" value="Integrase_SAM-like_N"/>
</dbReference>
<dbReference type="Pfam" id="PF00589">
    <property type="entry name" value="Phage_integrase"/>
    <property type="match status" value="1"/>
</dbReference>
<dbReference type="InterPro" id="IPR013762">
    <property type="entry name" value="Integrase-like_cat_sf"/>
</dbReference>
<gene>
    <name evidence="8" type="primary">xerC_2</name>
    <name evidence="8" type="ORF">GCM10022254_76260</name>
</gene>
<keyword evidence="4" id="KW-0233">DNA recombination</keyword>